<name>A0A557XVD0_9MYCO</name>
<evidence type="ECO:0000256" key="4">
    <source>
        <dbReference type="RuleBase" id="RU364078"/>
    </source>
</evidence>
<keyword evidence="3" id="KW-0511">Multifunctional enzyme</keyword>
<comment type="similarity">
    <text evidence="3 4">In the N-terminal section; belongs to the HFCD (homo-oligomeric flavin containing Cys decarboxylase) superfamily.</text>
</comment>
<evidence type="ECO:0000256" key="3">
    <source>
        <dbReference type="HAMAP-Rule" id="MF_02225"/>
    </source>
</evidence>
<comment type="caution">
    <text evidence="7">The sequence shown here is derived from an EMBL/GenBank/DDBJ whole genome shotgun (WGS) entry which is preliminary data.</text>
</comment>
<comment type="function">
    <text evidence="3">Catalyzes two sequential steps in the biosynthesis of coenzyme A. In the first step cysteine is conjugated to 4'-phosphopantothenate to form 4-phosphopantothenoylcysteine. In the second step the latter compound is decarboxylated to form 4'-phosphopantotheine.</text>
</comment>
<keyword evidence="8" id="KW-1185">Reference proteome</keyword>
<proteinExistence type="inferred from homology"/>
<comment type="pathway">
    <text evidence="3 4">Cofactor biosynthesis; coenzyme A biosynthesis; CoA from (R)-pantothenate: step 3/5.</text>
</comment>
<dbReference type="UniPathway" id="UPA00241">
    <property type="reaction ID" value="UER00353"/>
</dbReference>
<dbReference type="PANTHER" id="PTHR14359:SF6">
    <property type="entry name" value="PHOSPHOPANTOTHENOYLCYSTEINE DECARBOXYLASE"/>
    <property type="match status" value="1"/>
</dbReference>
<comment type="catalytic activity">
    <reaction evidence="3 4">
        <text>(R)-4'-phosphopantothenate + L-cysteine + CTP = N-[(R)-4-phosphopantothenoyl]-L-cysteine + CMP + diphosphate + H(+)</text>
        <dbReference type="Rhea" id="RHEA:19397"/>
        <dbReference type="ChEBI" id="CHEBI:10986"/>
        <dbReference type="ChEBI" id="CHEBI:15378"/>
        <dbReference type="ChEBI" id="CHEBI:33019"/>
        <dbReference type="ChEBI" id="CHEBI:35235"/>
        <dbReference type="ChEBI" id="CHEBI:37563"/>
        <dbReference type="ChEBI" id="CHEBI:59458"/>
        <dbReference type="ChEBI" id="CHEBI:60377"/>
        <dbReference type="EC" id="6.3.2.5"/>
    </reaction>
</comment>
<dbReference type="Pfam" id="PF02441">
    <property type="entry name" value="Flavoprotein"/>
    <property type="match status" value="1"/>
</dbReference>
<evidence type="ECO:0000256" key="2">
    <source>
        <dbReference type="ARBA" id="ARBA00023239"/>
    </source>
</evidence>
<dbReference type="Gene3D" id="3.40.50.10300">
    <property type="entry name" value="CoaB-like"/>
    <property type="match status" value="1"/>
</dbReference>
<reference evidence="7 8" key="1">
    <citation type="submission" date="2019-07" db="EMBL/GenBank/DDBJ databases">
        <title>New Mycobacterium species.</title>
        <authorList>
            <person name="Tortoli E."/>
            <person name="Ghielmetti G."/>
            <person name="Friedel U."/>
            <person name="Trovato A."/>
        </authorList>
    </citation>
    <scope>NUCLEOTIDE SEQUENCE [LARGE SCALE GENOMIC DNA]</scope>
    <source>
        <strain evidence="7 8">16-83</strain>
    </source>
</reference>
<dbReference type="GO" id="GO:0046872">
    <property type="term" value="F:metal ion binding"/>
    <property type="evidence" value="ECO:0007669"/>
    <property type="project" value="UniProtKB-KW"/>
</dbReference>
<dbReference type="InterPro" id="IPR036551">
    <property type="entry name" value="Flavin_trans-like"/>
</dbReference>
<comment type="caution">
    <text evidence="3">Lacks conserved residue(s) required for the propagation of feature annotation.</text>
</comment>
<dbReference type="GO" id="GO:0004632">
    <property type="term" value="F:phosphopantothenate--cysteine ligase activity"/>
    <property type="evidence" value="ECO:0007669"/>
    <property type="project" value="UniProtKB-UniRule"/>
</dbReference>
<dbReference type="InterPro" id="IPR005252">
    <property type="entry name" value="CoaBC"/>
</dbReference>
<dbReference type="OrthoDB" id="9802554at2"/>
<dbReference type="PANTHER" id="PTHR14359">
    <property type="entry name" value="HOMO-OLIGOMERIC FLAVIN CONTAINING CYS DECARBOXYLASE FAMILY"/>
    <property type="match status" value="1"/>
</dbReference>
<dbReference type="GO" id="GO:0010181">
    <property type="term" value="F:FMN binding"/>
    <property type="evidence" value="ECO:0007669"/>
    <property type="project" value="UniProtKB-UniRule"/>
</dbReference>
<gene>
    <name evidence="3 7" type="primary">coaBC</name>
    <name evidence="7" type="ORF">FPZ47_11030</name>
</gene>
<dbReference type="GO" id="GO:0071513">
    <property type="term" value="C:phosphopantothenoylcysteine decarboxylase complex"/>
    <property type="evidence" value="ECO:0007669"/>
    <property type="project" value="TreeGrafter"/>
</dbReference>
<feature type="binding site" evidence="3">
    <location>
        <position position="354"/>
    </location>
    <ligand>
        <name>CTP</name>
        <dbReference type="ChEBI" id="CHEBI:37563"/>
    </ligand>
</feature>
<dbReference type="NCBIfam" id="TIGR00521">
    <property type="entry name" value="coaBC_dfp"/>
    <property type="match status" value="1"/>
</dbReference>
<dbReference type="InterPro" id="IPR035929">
    <property type="entry name" value="CoaB-like_sf"/>
</dbReference>
<dbReference type="Proteomes" id="UP000320513">
    <property type="component" value="Unassembled WGS sequence"/>
</dbReference>
<sequence length="418" mass="43481">MDDRDRVAKRVVVGVSGGIAAYKACTVVRQLSEAGHSVRVVPTEAALRFVGAATFEALSGQPVHTGVFSDVPDVPHVQIGQQADLVVVAPATADLLARAAAGRADDLLTATLLTARCPVLFAPAMHTEMWLHPATVDNVATLRRRGAVVLEPAAGRLTGADSGTGRLPEAEEITTLARLLLERHDALTYDLAGHKVLVTAGGTREPIDPVRFIGNRSSGKQGYAVARVAAQRGAEVTLVAGHTAGLIDPAGVEVVRVSSAEQLGNAVSKHAPAADVLVMAAAVADFRPARVAAAKIKKGAEEPPAIELVRNDDVLAAAVRARAHGELPNMRAIVGFAAETGDANGDVLFHARAKLRRKGCDLLVVNAVGEGRAFEVDSNDGWLLASDGTESALEHGSKTLMASRIVDGIVTFLRGEAG</sequence>
<dbReference type="GO" id="GO:0015937">
    <property type="term" value="P:coenzyme A biosynthetic process"/>
    <property type="evidence" value="ECO:0007669"/>
    <property type="project" value="UniProtKB-UniRule"/>
</dbReference>
<dbReference type="InterPro" id="IPR003382">
    <property type="entry name" value="Flavoprotein"/>
</dbReference>
<dbReference type="SUPFAM" id="SSF52507">
    <property type="entry name" value="Homo-oligomeric flavin-containing Cys decarboxylases, HFCD"/>
    <property type="match status" value="1"/>
</dbReference>
<dbReference type="AlphaFoldDB" id="A0A557XVD0"/>
<dbReference type="Pfam" id="PF04127">
    <property type="entry name" value="DFP"/>
    <property type="match status" value="1"/>
</dbReference>
<feature type="binding site" evidence="3">
    <location>
        <position position="285"/>
    </location>
    <ligand>
        <name>CTP</name>
        <dbReference type="ChEBI" id="CHEBI:37563"/>
    </ligand>
</feature>
<evidence type="ECO:0000259" key="5">
    <source>
        <dbReference type="Pfam" id="PF02441"/>
    </source>
</evidence>
<feature type="binding site" evidence="3">
    <location>
        <position position="336"/>
    </location>
    <ligand>
        <name>CTP</name>
        <dbReference type="ChEBI" id="CHEBI:37563"/>
    </ligand>
</feature>
<dbReference type="GO" id="GO:0015941">
    <property type="term" value="P:pantothenate catabolic process"/>
    <property type="evidence" value="ECO:0007669"/>
    <property type="project" value="InterPro"/>
</dbReference>
<evidence type="ECO:0000313" key="8">
    <source>
        <dbReference type="Proteomes" id="UP000320513"/>
    </source>
</evidence>
<evidence type="ECO:0000313" key="7">
    <source>
        <dbReference type="EMBL" id="TVS89972.1"/>
    </source>
</evidence>
<keyword evidence="3" id="KW-0460">Magnesium</keyword>
<comment type="pathway">
    <text evidence="3 4">Cofactor biosynthesis; coenzyme A biosynthesis; CoA from (R)-pantothenate: step 2/5.</text>
</comment>
<dbReference type="HAMAP" id="MF_02225">
    <property type="entry name" value="CoaBC"/>
    <property type="match status" value="1"/>
</dbReference>
<accession>A0A557XVD0</accession>
<comment type="cofactor">
    <cofactor evidence="3">
        <name>Mg(2+)</name>
        <dbReference type="ChEBI" id="CHEBI:18420"/>
    </cofactor>
</comment>
<dbReference type="GO" id="GO:0004633">
    <property type="term" value="F:phosphopantothenoylcysteine decarboxylase activity"/>
    <property type="evidence" value="ECO:0007669"/>
    <property type="project" value="UniProtKB-UniRule"/>
</dbReference>
<organism evidence="7 8">
    <name type="scientific">Mycobacterium helveticum</name>
    <dbReference type="NCBI Taxonomy" id="2592811"/>
    <lineage>
        <taxon>Bacteria</taxon>
        <taxon>Bacillati</taxon>
        <taxon>Actinomycetota</taxon>
        <taxon>Actinomycetes</taxon>
        <taxon>Mycobacteriales</taxon>
        <taxon>Mycobacteriaceae</taxon>
        <taxon>Mycobacterium</taxon>
    </lineage>
</organism>
<keyword evidence="1 3" id="KW-0210">Decarboxylase</keyword>
<dbReference type="SUPFAM" id="SSF102645">
    <property type="entry name" value="CoaB-like"/>
    <property type="match status" value="1"/>
</dbReference>
<keyword evidence="3" id="KW-0479">Metal-binding</keyword>
<feature type="binding site" evidence="3">
    <location>
        <position position="358"/>
    </location>
    <ligand>
        <name>CTP</name>
        <dbReference type="ChEBI" id="CHEBI:37563"/>
    </ligand>
</feature>
<feature type="domain" description="DNA/pantothenate metabolism flavoprotein C-terminal" evidence="6">
    <location>
        <begin position="191"/>
        <end position="411"/>
    </location>
</feature>
<dbReference type="InterPro" id="IPR007085">
    <property type="entry name" value="DNA/pantothenate-metab_flavo_C"/>
</dbReference>
<dbReference type="RefSeq" id="WP_144953152.1">
    <property type="nucleotide sequence ID" value="NZ_VMQU01000037.1"/>
</dbReference>
<dbReference type="Gene3D" id="3.40.50.1950">
    <property type="entry name" value="Flavin prenyltransferase-like"/>
    <property type="match status" value="1"/>
</dbReference>
<comment type="cofactor">
    <cofactor evidence="3">
        <name>FMN</name>
        <dbReference type="ChEBI" id="CHEBI:58210"/>
    </cofactor>
    <text evidence="3">Binds 1 FMN per subunit.</text>
</comment>
<comment type="catalytic activity">
    <reaction evidence="3 4">
        <text>N-[(R)-4-phosphopantothenoyl]-L-cysteine + H(+) = (R)-4'-phosphopantetheine + CO2</text>
        <dbReference type="Rhea" id="RHEA:16793"/>
        <dbReference type="ChEBI" id="CHEBI:15378"/>
        <dbReference type="ChEBI" id="CHEBI:16526"/>
        <dbReference type="ChEBI" id="CHEBI:59458"/>
        <dbReference type="ChEBI" id="CHEBI:61723"/>
        <dbReference type="EC" id="4.1.1.36"/>
    </reaction>
</comment>
<feature type="region of interest" description="Phosphopantothenoylcysteine decarboxylase" evidence="3">
    <location>
        <begin position="1"/>
        <end position="195"/>
    </location>
</feature>
<evidence type="ECO:0000256" key="1">
    <source>
        <dbReference type="ARBA" id="ARBA00022793"/>
    </source>
</evidence>
<protein>
    <recommendedName>
        <fullName evidence="3">Coenzyme A biosynthesis bifunctional protein CoaBC</fullName>
    </recommendedName>
    <alternativeName>
        <fullName evidence="3">DNA/pantothenate metabolism flavoprotein</fullName>
    </alternativeName>
    <alternativeName>
        <fullName evidence="3">Phosphopantothenoylcysteine synthetase/decarboxylase</fullName>
        <shortName evidence="3">PPCS-PPCDC</shortName>
    </alternativeName>
    <domain>
        <recommendedName>
            <fullName evidence="3">Phosphopantothenoylcysteine decarboxylase</fullName>
            <shortName evidence="3">PPC decarboxylase</shortName>
            <shortName evidence="3">PPC-DC</shortName>
            <ecNumber evidence="3">4.1.1.36</ecNumber>
        </recommendedName>
        <alternativeName>
            <fullName evidence="3">CoaC</fullName>
        </alternativeName>
    </domain>
    <domain>
        <recommendedName>
            <fullName evidence="3">Phosphopantothenate--cysteine ligase</fullName>
            <ecNumber evidence="3">6.3.2.5</ecNumber>
        </recommendedName>
        <alternativeName>
            <fullName evidence="3">CoaB</fullName>
        </alternativeName>
        <alternativeName>
            <fullName evidence="3">Phosphopantothenoylcysteine synthetase</fullName>
            <shortName evidence="3">PPC synthetase</shortName>
            <shortName evidence="3">PPC-S</shortName>
        </alternativeName>
    </domain>
</protein>
<comment type="function">
    <text evidence="4">Catalyzes two steps in the biosynthesis of coenzyme A. In the first step cysteine is conjugated to 4'-phosphopantothenate to form 4-phosphopantothenoylcysteine, in the latter compound is decarboxylated to form 4'-phosphopantotheine.</text>
</comment>
<feature type="region of interest" description="Phosphopantothenate--cysteine ligase" evidence="3">
    <location>
        <begin position="196"/>
        <end position="418"/>
    </location>
</feature>
<dbReference type="EC" id="4.1.1.36" evidence="3"/>
<comment type="similarity">
    <text evidence="3 4">In the C-terminal section; belongs to the PPC synthetase family.</text>
</comment>
<dbReference type="EMBL" id="VMQU01000037">
    <property type="protein sequence ID" value="TVS89972.1"/>
    <property type="molecule type" value="Genomic_DNA"/>
</dbReference>
<feature type="binding site" evidence="3">
    <location>
        <position position="295"/>
    </location>
    <ligand>
        <name>CTP</name>
        <dbReference type="ChEBI" id="CHEBI:37563"/>
    </ligand>
</feature>
<keyword evidence="3 4" id="KW-0436">Ligase</keyword>
<dbReference type="EC" id="6.3.2.5" evidence="3"/>
<keyword evidence="3 4" id="KW-0285">Flavoprotein</keyword>
<feature type="domain" description="Flavoprotein" evidence="5">
    <location>
        <begin position="9"/>
        <end position="173"/>
    </location>
</feature>
<keyword evidence="3 4" id="KW-0288">FMN</keyword>
<evidence type="ECO:0000259" key="6">
    <source>
        <dbReference type="Pfam" id="PF04127"/>
    </source>
</evidence>
<keyword evidence="2 3" id="KW-0456">Lyase</keyword>